<evidence type="ECO:0000313" key="5">
    <source>
        <dbReference type="Proteomes" id="UP001165289"/>
    </source>
</evidence>
<comment type="caution">
    <text evidence="4">The sequence shown here is derived from an EMBL/GenBank/DDBJ whole genome shotgun (WGS) entry which is preliminary data.</text>
</comment>
<sequence length="305" mass="36148">MAEKLETPVKYTPNIWKGYIFPPYLTEEWLEQASSVFKPRDTDIFIASPPRSGIHWLTLIVYMLKKQEKLPKPYIGGLALYLEIPHVDKLVIETLKGELNLPDGGELRLTKAIVEAYPDPRFFFTHFPYEFLPKNPATKYIYIYRNPKDIVVSMHNHFQDERMHTIIGTFDEFFKLYIENDCFNYCKHVKYYIEHKDDPNFFVLSYEELNKNFKTKVYEIATFLGIQLSKEFYELLVQETNFETVHESEYIDDHKIVTKESYCLLPKCKVGAWKSTLSQKYSEKIDEILLTKLGEDFIQKYISFS</sequence>
<feature type="domain" description="Sulfotransferase" evidence="3">
    <location>
        <begin position="41"/>
        <end position="294"/>
    </location>
</feature>
<dbReference type="Proteomes" id="UP001165289">
    <property type="component" value="Unassembled WGS sequence"/>
</dbReference>
<evidence type="ECO:0000313" key="4">
    <source>
        <dbReference type="EMBL" id="KAI6657291.1"/>
    </source>
</evidence>
<protein>
    <submittedName>
        <fullName evidence="4">Amine sulfotransferase</fullName>
    </submittedName>
</protein>
<organism evidence="4 5">
    <name type="scientific">Oopsacas minuta</name>
    <dbReference type="NCBI Taxonomy" id="111878"/>
    <lineage>
        <taxon>Eukaryota</taxon>
        <taxon>Metazoa</taxon>
        <taxon>Porifera</taxon>
        <taxon>Hexactinellida</taxon>
        <taxon>Hexasterophora</taxon>
        <taxon>Lyssacinosida</taxon>
        <taxon>Leucopsacidae</taxon>
        <taxon>Oopsacas</taxon>
    </lineage>
</organism>
<dbReference type="InterPro" id="IPR027417">
    <property type="entry name" value="P-loop_NTPase"/>
</dbReference>
<evidence type="ECO:0000259" key="3">
    <source>
        <dbReference type="Pfam" id="PF00685"/>
    </source>
</evidence>
<dbReference type="PANTHER" id="PTHR11783">
    <property type="entry name" value="SULFOTRANSFERASE SULT"/>
    <property type="match status" value="1"/>
</dbReference>
<keyword evidence="2" id="KW-0808">Transferase</keyword>
<name>A0AAV7K7N6_9METZ</name>
<evidence type="ECO:0000256" key="1">
    <source>
        <dbReference type="ARBA" id="ARBA00005771"/>
    </source>
</evidence>
<dbReference type="AlphaFoldDB" id="A0AAV7K7N6"/>
<accession>A0AAV7K7N6</accession>
<dbReference type="GO" id="GO:0008146">
    <property type="term" value="F:sulfotransferase activity"/>
    <property type="evidence" value="ECO:0007669"/>
    <property type="project" value="InterPro"/>
</dbReference>
<proteinExistence type="inferred from homology"/>
<dbReference type="Pfam" id="PF00685">
    <property type="entry name" value="Sulfotransfer_1"/>
    <property type="match status" value="1"/>
</dbReference>
<evidence type="ECO:0000256" key="2">
    <source>
        <dbReference type="ARBA" id="ARBA00022679"/>
    </source>
</evidence>
<dbReference type="Gene3D" id="3.40.50.300">
    <property type="entry name" value="P-loop containing nucleotide triphosphate hydrolases"/>
    <property type="match status" value="1"/>
</dbReference>
<keyword evidence="5" id="KW-1185">Reference proteome</keyword>
<dbReference type="EMBL" id="JAKMXF010000111">
    <property type="protein sequence ID" value="KAI6657291.1"/>
    <property type="molecule type" value="Genomic_DNA"/>
</dbReference>
<reference evidence="4 5" key="1">
    <citation type="journal article" date="2023" name="BMC Biol.">
        <title>The compact genome of the sponge Oopsacas minuta (Hexactinellida) is lacking key metazoan core genes.</title>
        <authorList>
            <person name="Santini S."/>
            <person name="Schenkelaars Q."/>
            <person name="Jourda C."/>
            <person name="Duchesne M."/>
            <person name="Belahbib H."/>
            <person name="Rocher C."/>
            <person name="Selva M."/>
            <person name="Riesgo A."/>
            <person name="Vervoort M."/>
            <person name="Leys S.P."/>
            <person name="Kodjabachian L."/>
            <person name="Le Bivic A."/>
            <person name="Borchiellini C."/>
            <person name="Claverie J.M."/>
            <person name="Renard E."/>
        </authorList>
    </citation>
    <scope>NUCLEOTIDE SEQUENCE [LARGE SCALE GENOMIC DNA]</scope>
    <source>
        <strain evidence="4">SPO-2</strain>
    </source>
</reference>
<dbReference type="InterPro" id="IPR000863">
    <property type="entry name" value="Sulfotransferase_dom"/>
</dbReference>
<gene>
    <name evidence="4" type="ORF">LOD99_39</name>
</gene>
<dbReference type="SUPFAM" id="SSF52540">
    <property type="entry name" value="P-loop containing nucleoside triphosphate hydrolases"/>
    <property type="match status" value="1"/>
</dbReference>
<comment type="similarity">
    <text evidence="1">Belongs to the sulfotransferase 1 family.</text>
</comment>